<evidence type="ECO:0000256" key="1">
    <source>
        <dbReference type="SAM" id="MobiDB-lite"/>
    </source>
</evidence>
<dbReference type="EMBL" id="KV928445">
    <property type="protein sequence ID" value="PIO34298.1"/>
    <property type="molecule type" value="Genomic_DNA"/>
</dbReference>
<feature type="domain" description="WAP" evidence="3">
    <location>
        <begin position="27"/>
        <end position="86"/>
    </location>
</feature>
<dbReference type="InterPro" id="IPR008197">
    <property type="entry name" value="WAP_dom"/>
</dbReference>
<dbReference type="Pfam" id="PF00095">
    <property type="entry name" value="WAP"/>
    <property type="match status" value="1"/>
</dbReference>
<protein>
    <recommendedName>
        <fullName evidence="3">WAP domain-containing protein</fullName>
    </recommendedName>
</protein>
<dbReference type="GO" id="GO:0005576">
    <property type="term" value="C:extracellular region"/>
    <property type="evidence" value="ECO:0007669"/>
    <property type="project" value="InterPro"/>
</dbReference>
<dbReference type="SUPFAM" id="SSF57256">
    <property type="entry name" value="Elafin-like"/>
    <property type="match status" value="1"/>
</dbReference>
<accession>A0A2G9S2A7</accession>
<dbReference type="SMART" id="SM00217">
    <property type="entry name" value="WAP"/>
    <property type="match status" value="1"/>
</dbReference>
<feature type="signal peptide" evidence="2">
    <location>
        <begin position="1"/>
        <end position="17"/>
    </location>
</feature>
<reference evidence="4" key="1">
    <citation type="submission" date="2017-08" db="EMBL/GenBank/DDBJ databases">
        <title>Assembly of the North American Bullfrog Genome.</title>
        <authorList>
            <person name="Warren R.L."/>
            <person name="Vandervalk B.P."/>
            <person name="Kucuk E."/>
            <person name="Birol I."/>
            <person name="Helbing C."/>
            <person name="Pandoh P."/>
            <person name="Behsaz B."/>
            <person name="Mohamadi H."/>
            <person name="Chu J."/>
            <person name="Jackman S."/>
            <person name="Hammond S.A."/>
            <person name="Veldhoen N."/>
            <person name="Kirk H."/>
            <person name="Zhao Y."/>
            <person name="Coope R."/>
            <person name="Pleasance S."/>
            <person name="Moore R."/>
            <person name="Holt R."/>
        </authorList>
    </citation>
    <scope>NUCLEOTIDE SEQUENCE</scope>
    <source>
        <strain evidence="4">Bruno</strain>
        <tissue evidence="4">Liver</tissue>
    </source>
</reference>
<evidence type="ECO:0000313" key="4">
    <source>
        <dbReference type="EMBL" id="PIO34298.1"/>
    </source>
</evidence>
<organism evidence="4">
    <name type="scientific">Aquarana catesbeiana</name>
    <name type="common">American bullfrog</name>
    <name type="synonym">Rana catesbeiana</name>
    <dbReference type="NCBI Taxonomy" id="8400"/>
    <lineage>
        <taxon>Eukaryota</taxon>
        <taxon>Metazoa</taxon>
        <taxon>Chordata</taxon>
        <taxon>Craniata</taxon>
        <taxon>Vertebrata</taxon>
        <taxon>Euteleostomi</taxon>
        <taxon>Amphibia</taxon>
        <taxon>Batrachia</taxon>
        <taxon>Anura</taxon>
        <taxon>Neobatrachia</taxon>
        <taxon>Ranoidea</taxon>
        <taxon>Ranidae</taxon>
        <taxon>Aquarana</taxon>
    </lineage>
</organism>
<keyword evidence="2" id="KW-0732">Signal</keyword>
<dbReference type="PRINTS" id="PR00003">
    <property type="entry name" value="4DISULPHCORE"/>
</dbReference>
<dbReference type="InterPro" id="IPR036645">
    <property type="entry name" value="Elafin-like_sf"/>
</dbReference>
<gene>
    <name evidence="4" type="ORF">AB205_0172200</name>
</gene>
<evidence type="ECO:0000259" key="3">
    <source>
        <dbReference type="PROSITE" id="PS51390"/>
    </source>
</evidence>
<name>A0A2G9S2A7_AQUCT</name>
<dbReference type="PROSITE" id="PS51390">
    <property type="entry name" value="WAP"/>
    <property type="match status" value="1"/>
</dbReference>
<dbReference type="Gene3D" id="4.10.75.10">
    <property type="entry name" value="Elafin-like"/>
    <property type="match status" value="1"/>
</dbReference>
<dbReference type="GO" id="GO:0030414">
    <property type="term" value="F:peptidase inhibitor activity"/>
    <property type="evidence" value="ECO:0007669"/>
    <property type="project" value="InterPro"/>
</dbReference>
<sequence length="140" mass="15381">MMLKVLLFSIILAVVLAHESSESNEHFYEKHAHCPDVTANASVNACAMHCSNGTNCTTMNCSSDANCTGIQKCCQTHCGMECVDPEYQIMCDDNDDCPGSLTCCEKSCVSVCAASKPAIPERKKTKEPEKRKGRKEYMDE</sequence>
<dbReference type="OrthoDB" id="6060011at2759"/>
<feature type="region of interest" description="Disordered" evidence="1">
    <location>
        <begin position="120"/>
        <end position="140"/>
    </location>
</feature>
<feature type="chain" id="PRO_5013936994" description="WAP domain-containing protein" evidence="2">
    <location>
        <begin position="18"/>
        <end position="140"/>
    </location>
</feature>
<dbReference type="AlphaFoldDB" id="A0A2G9S2A7"/>
<proteinExistence type="predicted"/>
<evidence type="ECO:0000256" key="2">
    <source>
        <dbReference type="SAM" id="SignalP"/>
    </source>
</evidence>